<organism evidence="1 2">
    <name type="scientific">Trebonia kvetii</name>
    <dbReference type="NCBI Taxonomy" id="2480626"/>
    <lineage>
        <taxon>Bacteria</taxon>
        <taxon>Bacillati</taxon>
        <taxon>Actinomycetota</taxon>
        <taxon>Actinomycetes</taxon>
        <taxon>Streptosporangiales</taxon>
        <taxon>Treboniaceae</taxon>
        <taxon>Trebonia</taxon>
    </lineage>
</organism>
<name>A0A6P2C223_9ACTN</name>
<evidence type="ECO:0000313" key="1">
    <source>
        <dbReference type="EMBL" id="TVZ03523.1"/>
    </source>
</evidence>
<protein>
    <submittedName>
        <fullName evidence="1">Phospholipase</fullName>
    </submittedName>
</protein>
<dbReference type="EMBL" id="RPFW01000004">
    <property type="protein sequence ID" value="TVZ03523.1"/>
    <property type="molecule type" value="Genomic_DNA"/>
</dbReference>
<proteinExistence type="predicted"/>
<accession>A0A6P2C223</accession>
<sequence>MTEHHHHYGTSEPGSVILELGEGIGALVLDAPPDLAGQEIEISPSEGGPRTHSMVRERHTGVRTVYAAVYPVLAAGDYVVWRQDGSQAGQVTIRGGQASRFRWPEVTPAGLA</sequence>
<keyword evidence="2" id="KW-1185">Reference proteome</keyword>
<dbReference type="AlphaFoldDB" id="A0A6P2C223"/>
<dbReference type="Proteomes" id="UP000460272">
    <property type="component" value="Unassembled WGS sequence"/>
</dbReference>
<evidence type="ECO:0000313" key="2">
    <source>
        <dbReference type="Proteomes" id="UP000460272"/>
    </source>
</evidence>
<reference evidence="1 2" key="1">
    <citation type="submission" date="2018-11" db="EMBL/GenBank/DDBJ databases">
        <title>Trebonia kvetii gen.nov., sp.nov., a novel acidophilic actinobacterium, and proposal of the new actinobacterial family Treboniaceae fam. nov.</title>
        <authorList>
            <person name="Rapoport D."/>
            <person name="Sagova-Mareckova M."/>
            <person name="Sedlacek I."/>
            <person name="Provaznik J."/>
            <person name="Kralova S."/>
            <person name="Pavlinic D."/>
            <person name="Benes V."/>
            <person name="Kopecky J."/>
        </authorList>
    </citation>
    <scope>NUCLEOTIDE SEQUENCE [LARGE SCALE GENOMIC DNA]</scope>
    <source>
        <strain evidence="1 2">15Tr583</strain>
    </source>
</reference>
<dbReference type="OrthoDB" id="161020at2"/>
<dbReference type="RefSeq" id="WP_145856375.1">
    <property type="nucleotide sequence ID" value="NZ_RPFW01000004.1"/>
</dbReference>
<gene>
    <name evidence="1" type="ORF">EAS64_24405</name>
</gene>
<comment type="caution">
    <text evidence="1">The sequence shown here is derived from an EMBL/GenBank/DDBJ whole genome shotgun (WGS) entry which is preliminary data.</text>
</comment>